<dbReference type="SMART" id="SM00167">
    <property type="entry name" value="VPS9"/>
    <property type="match status" value="1"/>
</dbReference>
<keyword evidence="5" id="KW-0472">Membrane</keyword>
<dbReference type="Pfam" id="PF18151">
    <property type="entry name" value="DUF5601"/>
    <property type="match status" value="1"/>
</dbReference>
<dbReference type="PANTHER" id="PTHR23101:SF103">
    <property type="entry name" value="RAB5 GDP_GTP EXCHANGE FACTOR"/>
    <property type="match status" value="1"/>
</dbReference>
<dbReference type="GO" id="GO:0031267">
    <property type="term" value="F:small GTPase binding"/>
    <property type="evidence" value="ECO:0007669"/>
    <property type="project" value="TreeGrafter"/>
</dbReference>
<dbReference type="InterPro" id="IPR037191">
    <property type="entry name" value="VPS9_dom_sf"/>
</dbReference>
<name>A0AAD1W5R6_PELCU</name>
<keyword evidence="1" id="KW-0479">Metal-binding</keyword>
<dbReference type="SMART" id="SM00259">
    <property type="entry name" value="ZnF_A20"/>
    <property type="match status" value="1"/>
</dbReference>
<dbReference type="Gene3D" id="1.10.246.120">
    <property type="match status" value="1"/>
</dbReference>
<dbReference type="PANTHER" id="PTHR23101">
    <property type="entry name" value="RAB GDP/GTP EXCHANGE FACTOR"/>
    <property type="match status" value="1"/>
</dbReference>
<keyword evidence="4" id="KW-0175">Coiled coil</keyword>
<dbReference type="SUPFAM" id="SSF57716">
    <property type="entry name" value="Glucocorticoid receptor-like (DNA-binding domain)"/>
    <property type="match status" value="1"/>
</dbReference>
<accession>A0AAD1W5R6</accession>
<organism evidence="8 9">
    <name type="scientific">Pelobates cultripes</name>
    <name type="common">Western spadefoot toad</name>
    <dbReference type="NCBI Taxonomy" id="61616"/>
    <lineage>
        <taxon>Eukaryota</taxon>
        <taxon>Metazoa</taxon>
        <taxon>Chordata</taxon>
        <taxon>Craniata</taxon>
        <taxon>Vertebrata</taxon>
        <taxon>Euteleostomi</taxon>
        <taxon>Amphibia</taxon>
        <taxon>Batrachia</taxon>
        <taxon>Anura</taxon>
        <taxon>Pelobatoidea</taxon>
        <taxon>Pelobatidae</taxon>
        <taxon>Pelobates</taxon>
    </lineage>
</organism>
<evidence type="ECO:0000256" key="4">
    <source>
        <dbReference type="SAM" id="Coils"/>
    </source>
</evidence>
<dbReference type="Pfam" id="PF02204">
    <property type="entry name" value="VPS9"/>
    <property type="match status" value="1"/>
</dbReference>
<evidence type="ECO:0000313" key="8">
    <source>
        <dbReference type="EMBL" id="CAH2294874.1"/>
    </source>
</evidence>
<dbReference type="InterPro" id="IPR002653">
    <property type="entry name" value="Znf_A20"/>
</dbReference>
<evidence type="ECO:0000256" key="2">
    <source>
        <dbReference type="ARBA" id="ARBA00022771"/>
    </source>
</evidence>
<evidence type="ECO:0000256" key="5">
    <source>
        <dbReference type="SAM" id="Phobius"/>
    </source>
</evidence>
<feature type="domain" description="A20-type" evidence="6">
    <location>
        <begin position="66"/>
        <end position="100"/>
    </location>
</feature>
<dbReference type="Pfam" id="PF01754">
    <property type="entry name" value="zf-A20"/>
    <property type="match status" value="1"/>
</dbReference>
<gene>
    <name evidence="8" type="ORF">PECUL_23A015001</name>
</gene>
<dbReference type="GO" id="GO:0003677">
    <property type="term" value="F:DNA binding"/>
    <property type="evidence" value="ECO:0007669"/>
    <property type="project" value="InterPro"/>
</dbReference>
<dbReference type="Proteomes" id="UP001295444">
    <property type="component" value="Chromosome 05"/>
</dbReference>
<keyword evidence="5" id="KW-0812">Transmembrane</keyword>
<feature type="transmembrane region" description="Helical" evidence="5">
    <location>
        <begin position="12"/>
        <end position="36"/>
    </location>
</feature>
<keyword evidence="5" id="KW-1133">Transmembrane helix</keyword>
<sequence>MKTPVFNADSVGLFYTAFIVQLWLFGILPCELPYILLCPEEAVLNFDSEEMSYIPCDIDFNFKGFSFHQEKCRKGCGFYGNPIWHGYCSRCWIQQRQKSQTHPLTDGFRHHTAILKVKPEQRRNEDLWKIPDTARNVTSNDGFPHSHITYRSLPVADSPGSLSLLTFPCLHALAQGDFSDFLKALRRPDAQNLMTHCTRFIQKLQDTEILTLDDKGEQVQEFYSTIGSLYPDHMTEEREKLLNNIEKLVMTRLYKSVFCLDGSQDEQKDLCFQAQIRSLVWVTPKMLQLSLHESNKEANDLVLSAVTTLVEIDSKRAPQDKLACVSKASNFIFKAISVSKIEPATADDFLSYLIFTILKANPPRLLSNIQYITRFCNPKRLVSGKDGYCFTSFCCAISFIENINASSLGLTQKEFSQLMQQESSVSRTNHSVIIQGTVEQMEQNKEQLAELHRRQDLLIQEIERLAIEVREWSLAVQEEIRKVIQKLPLATKCATTSHN</sequence>
<keyword evidence="2" id="KW-0863">Zinc-finger</keyword>
<protein>
    <submittedName>
        <fullName evidence="8">Rab5 GDP GTP exchange factor-like isoform X1</fullName>
    </submittedName>
</protein>
<dbReference type="InterPro" id="IPR003123">
    <property type="entry name" value="VPS9"/>
</dbReference>
<dbReference type="GO" id="GO:0005829">
    <property type="term" value="C:cytosol"/>
    <property type="evidence" value="ECO:0007669"/>
    <property type="project" value="TreeGrafter"/>
</dbReference>
<dbReference type="Gene3D" id="1.20.1050.80">
    <property type="entry name" value="VPS9 domain"/>
    <property type="match status" value="1"/>
</dbReference>
<dbReference type="InterPro" id="IPR041545">
    <property type="entry name" value="DUF5601"/>
</dbReference>
<keyword evidence="9" id="KW-1185">Reference proteome</keyword>
<dbReference type="GO" id="GO:0030139">
    <property type="term" value="C:endocytic vesicle"/>
    <property type="evidence" value="ECO:0007669"/>
    <property type="project" value="TreeGrafter"/>
</dbReference>
<keyword evidence="3" id="KW-0862">Zinc</keyword>
<dbReference type="SUPFAM" id="SSF109993">
    <property type="entry name" value="VPS9 domain"/>
    <property type="match status" value="1"/>
</dbReference>
<proteinExistence type="predicted"/>
<evidence type="ECO:0000259" key="7">
    <source>
        <dbReference type="PROSITE" id="PS51205"/>
    </source>
</evidence>
<dbReference type="PROSITE" id="PS51205">
    <property type="entry name" value="VPS9"/>
    <property type="match status" value="1"/>
</dbReference>
<reference evidence="8" key="1">
    <citation type="submission" date="2022-03" db="EMBL/GenBank/DDBJ databases">
        <authorList>
            <person name="Alioto T."/>
            <person name="Alioto T."/>
            <person name="Gomez Garrido J."/>
        </authorList>
    </citation>
    <scope>NUCLEOTIDE SEQUENCE</scope>
</reference>
<evidence type="ECO:0000256" key="3">
    <source>
        <dbReference type="ARBA" id="ARBA00022833"/>
    </source>
</evidence>
<evidence type="ECO:0000313" key="9">
    <source>
        <dbReference type="Proteomes" id="UP001295444"/>
    </source>
</evidence>
<feature type="domain" description="VPS9" evidence="7">
    <location>
        <begin position="266"/>
        <end position="409"/>
    </location>
</feature>
<evidence type="ECO:0000259" key="6">
    <source>
        <dbReference type="PROSITE" id="PS51036"/>
    </source>
</evidence>
<dbReference type="GO" id="GO:0005085">
    <property type="term" value="F:guanyl-nucleotide exchange factor activity"/>
    <property type="evidence" value="ECO:0007669"/>
    <property type="project" value="InterPro"/>
</dbReference>
<dbReference type="InterPro" id="IPR045046">
    <property type="entry name" value="Vps9-like"/>
</dbReference>
<dbReference type="AlphaFoldDB" id="A0AAD1W5R6"/>
<feature type="coiled-coil region" evidence="4">
    <location>
        <begin position="434"/>
        <end position="468"/>
    </location>
</feature>
<dbReference type="PROSITE" id="PS51036">
    <property type="entry name" value="ZF_A20"/>
    <property type="match status" value="1"/>
</dbReference>
<dbReference type="Gene3D" id="1.20.5.4770">
    <property type="match status" value="1"/>
</dbReference>
<evidence type="ECO:0000256" key="1">
    <source>
        <dbReference type="ARBA" id="ARBA00022723"/>
    </source>
</evidence>
<dbReference type="EMBL" id="OW240916">
    <property type="protein sequence ID" value="CAH2294874.1"/>
    <property type="molecule type" value="Genomic_DNA"/>
</dbReference>
<dbReference type="GO" id="GO:0016192">
    <property type="term" value="P:vesicle-mediated transport"/>
    <property type="evidence" value="ECO:0007669"/>
    <property type="project" value="InterPro"/>
</dbReference>
<dbReference type="GO" id="GO:0008270">
    <property type="term" value="F:zinc ion binding"/>
    <property type="evidence" value="ECO:0007669"/>
    <property type="project" value="UniProtKB-KW"/>
</dbReference>